<organism evidence="1 2">
    <name type="scientific">Lihuaxuella thermophila</name>
    <dbReference type="NCBI Taxonomy" id="1173111"/>
    <lineage>
        <taxon>Bacteria</taxon>
        <taxon>Bacillati</taxon>
        <taxon>Bacillota</taxon>
        <taxon>Bacilli</taxon>
        <taxon>Bacillales</taxon>
        <taxon>Thermoactinomycetaceae</taxon>
        <taxon>Lihuaxuella</taxon>
    </lineage>
</organism>
<sequence length="72" mass="8251">MIRKGDAVGQVVYVLAKLGYPRPQIERVVKELRNTFNLKCTGRVFDMNLTSGRADRKHLLPTVDSRDHPESR</sequence>
<keyword evidence="2" id="KW-1185">Reference proteome</keyword>
<name>A0A1H8IGW3_9BACL</name>
<dbReference type="AlphaFoldDB" id="A0A1H8IGW3"/>
<dbReference type="Proteomes" id="UP000199695">
    <property type="component" value="Unassembled WGS sequence"/>
</dbReference>
<evidence type="ECO:0000313" key="2">
    <source>
        <dbReference type="Proteomes" id="UP000199695"/>
    </source>
</evidence>
<evidence type="ECO:0000313" key="1">
    <source>
        <dbReference type="EMBL" id="SEN67496.1"/>
    </source>
</evidence>
<accession>A0A1H8IGW3</accession>
<gene>
    <name evidence="1" type="ORF">SAMN05444955_11773</name>
</gene>
<proteinExistence type="predicted"/>
<dbReference type="EMBL" id="FOCQ01000017">
    <property type="protein sequence ID" value="SEN67496.1"/>
    <property type="molecule type" value="Genomic_DNA"/>
</dbReference>
<reference evidence="1 2" key="1">
    <citation type="submission" date="2016-10" db="EMBL/GenBank/DDBJ databases">
        <authorList>
            <person name="de Groot N.N."/>
        </authorList>
    </citation>
    <scope>NUCLEOTIDE SEQUENCE [LARGE SCALE GENOMIC DNA]</scope>
    <source>
        <strain evidence="1 2">DSM 46701</strain>
    </source>
</reference>
<protein>
    <submittedName>
        <fullName evidence="1">Uncharacterized protein</fullName>
    </submittedName>
</protein>